<reference evidence="1" key="1">
    <citation type="submission" date="2021-02" db="EMBL/GenBank/DDBJ databases">
        <authorList>
            <consortium name="DOE Joint Genome Institute"/>
            <person name="Ahrendt S."/>
            <person name="Looney B.P."/>
            <person name="Miyauchi S."/>
            <person name="Morin E."/>
            <person name="Drula E."/>
            <person name="Courty P.E."/>
            <person name="Chicoki N."/>
            <person name="Fauchery L."/>
            <person name="Kohler A."/>
            <person name="Kuo A."/>
            <person name="Labutti K."/>
            <person name="Pangilinan J."/>
            <person name="Lipzen A."/>
            <person name="Riley R."/>
            <person name="Andreopoulos W."/>
            <person name="He G."/>
            <person name="Johnson J."/>
            <person name="Barry K.W."/>
            <person name="Grigoriev I.V."/>
            <person name="Nagy L."/>
            <person name="Hibbett D."/>
            <person name="Henrissat B."/>
            <person name="Matheny P.B."/>
            <person name="Labbe J."/>
            <person name="Martin F."/>
        </authorList>
    </citation>
    <scope>NUCLEOTIDE SEQUENCE</scope>
    <source>
        <strain evidence="1">EC-137</strain>
    </source>
</reference>
<proteinExistence type="predicted"/>
<gene>
    <name evidence="1" type="ORF">K488DRAFT_49576</name>
</gene>
<evidence type="ECO:0000313" key="1">
    <source>
        <dbReference type="EMBL" id="KAI0032570.1"/>
    </source>
</evidence>
<accession>A0ACB8QLN4</accession>
<sequence>MPRRQRTIVLCFDGTSDQYSSANTNVVKLCSLLEKDNERQVVYYQARHKPFCTPAAGIGTYISPSVASPPLQWCARILDEAFAIFLATHVMQGYKFLMQNFNIGDRVCLFGFSRGAYTARALAGMLHKVGLLGKDNNEQVPFAYKLYKSNKPEDAVTAAGFKQTFCREVPIDFVGVWDTVSSVGVIVGPTLPFVQTNNTIRTFRHALSLDEHRAKFRPSFYVRSVPPGSKSLPWLGRLRHGIRRLVRCSPQTPSNETEQTIADVGKGLKGSLRSSPPSAFETDVKEVWFAGCHSDVGGGNALNTAQYALANIPLRWMVREVMQAECSIAWEETAFAQLGIPFEVPGPQDIQSSDAPDAEQKLTDELVVVPAWWLLEIVPTNYTYQDVKTNKWVSEWSIHLGRGRWVPESPTTNFHSSVKQRMDNVQLKYEPRARYKQDRVVYTD</sequence>
<dbReference type="EMBL" id="MU273542">
    <property type="protein sequence ID" value="KAI0032570.1"/>
    <property type="molecule type" value="Genomic_DNA"/>
</dbReference>
<reference evidence="1" key="2">
    <citation type="journal article" date="2022" name="New Phytol.">
        <title>Evolutionary transition to the ectomycorrhizal habit in the genomes of a hyperdiverse lineage of mushroom-forming fungi.</title>
        <authorList>
            <person name="Looney B."/>
            <person name="Miyauchi S."/>
            <person name="Morin E."/>
            <person name="Drula E."/>
            <person name="Courty P.E."/>
            <person name="Kohler A."/>
            <person name="Kuo A."/>
            <person name="LaButti K."/>
            <person name="Pangilinan J."/>
            <person name="Lipzen A."/>
            <person name="Riley R."/>
            <person name="Andreopoulos W."/>
            <person name="He G."/>
            <person name="Johnson J."/>
            <person name="Nolan M."/>
            <person name="Tritt A."/>
            <person name="Barry K.W."/>
            <person name="Grigoriev I.V."/>
            <person name="Nagy L.G."/>
            <person name="Hibbett D."/>
            <person name="Henrissat B."/>
            <person name="Matheny P.B."/>
            <person name="Labbe J."/>
            <person name="Martin F.M."/>
        </authorList>
    </citation>
    <scope>NUCLEOTIDE SEQUENCE</scope>
    <source>
        <strain evidence="1">EC-137</strain>
    </source>
</reference>
<protein>
    <submittedName>
        <fullName evidence="1">Uncharacterized protein</fullName>
    </submittedName>
</protein>
<keyword evidence="2" id="KW-1185">Reference proteome</keyword>
<comment type="caution">
    <text evidence="1">The sequence shown here is derived from an EMBL/GenBank/DDBJ whole genome shotgun (WGS) entry which is preliminary data.</text>
</comment>
<dbReference type="Proteomes" id="UP000814128">
    <property type="component" value="Unassembled WGS sequence"/>
</dbReference>
<organism evidence="1 2">
    <name type="scientific">Vararia minispora EC-137</name>
    <dbReference type="NCBI Taxonomy" id="1314806"/>
    <lineage>
        <taxon>Eukaryota</taxon>
        <taxon>Fungi</taxon>
        <taxon>Dikarya</taxon>
        <taxon>Basidiomycota</taxon>
        <taxon>Agaricomycotina</taxon>
        <taxon>Agaricomycetes</taxon>
        <taxon>Russulales</taxon>
        <taxon>Lachnocladiaceae</taxon>
        <taxon>Vararia</taxon>
    </lineage>
</organism>
<evidence type="ECO:0000313" key="2">
    <source>
        <dbReference type="Proteomes" id="UP000814128"/>
    </source>
</evidence>
<name>A0ACB8QLN4_9AGAM</name>